<dbReference type="OrthoDB" id="3350591at2759"/>
<dbReference type="AlphaFoldDB" id="A0A2V1D9M5"/>
<dbReference type="Proteomes" id="UP000244855">
    <property type="component" value="Unassembled WGS sequence"/>
</dbReference>
<accession>A0A2V1D9M5</accession>
<proteinExistence type="predicted"/>
<reference evidence="2 3" key="1">
    <citation type="journal article" date="2018" name="Sci. Rep.">
        <title>Comparative genomics provides insights into the lifestyle and reveals functional heterogeneity of dark septate endophytic fungi.</title>
        <authorList>
            <person name="Knapp D.G."/>
            <person name="Nemeth J.B."/>
            <person name="Barry K."/>
            <person name="Hainaut M."/>
            <person name="Henrissat B."/>
            <person name="Johnson J."/>
            <person name="Kuo A."/>
            <person name="Lim J.H.P."/>
            <person name="Lipzen A."/>
            <person name="Nolan M."/>
            <person name="Ohm R.A."/>
            <person name="Tamas L."/>
            <person name="Grigoriev I.V."/>
            <person name="Spatafora J.W."/>
            <person name="Nagy L.G."/>
            <person name="Kovacs G.M."/>
        </authorList>
    </citation>
    <scope>NUCLEOTIDE SEQUENCE [LARGE SCALE GENOMIC DNA]</scope>
    <source>
        <strain evidence="2 3">DSE2036</strain>
    </source>
</reference>
<evidence type="ECO:0000313" key="3">
    <source>
        <dbReference type="Proteomes" id="UP000244855"/>
    </source>
</evidence>
<sequence>MTDGQKSPETPLPLSIPSWYEASSNPDKYFCMSLLNALYFGTISPFTAATELDAWVRQSSEKALQDLRSNPTLVSLSEDGVVPHKSSPNASGYIATFFQAFPWLCEVFAPGSEGQGRVINFVEELLKLEAHEVPDSLPNPNNLQEVQKIRIWEKEGYVDADVFRSYGGKQTSDNPEGDREQRSRNYSSTLCRLTMTGFTDCSFFSGLRDILPRGKKMLAPTHIVKCGVRPADIGVWLESAAQWVVAKEEAKWVYERCQKKEKTSKSDPKDVWSMENWNTWKVQFKFYAEHELVSVKGREIAKAAMQMMEETEK</sequence>
<gene>
    <name evidence="2" type="ORF">DM02DRAFT_675956</name>
</gene>
<keyword evidence="3" id="KW-1185">Reference proteome</keyword>
<evidence type="ECO:0000313" key="2">
    <source>
        <dbReference type="EMBL" id="PVH94772.1"/>
    </source>
</evidence>
<organism evidence="2 3">
    <name type="scientific">Periconia macrospinosa</name>
    <dbReference type="NCBI Taxonomy" id="97972"/>
    <lineage>
        <taxon>Eukaryota</taxon>
        <taxon>Fungi</taxon>
        <taxon>Dikarya</taxon>
        <taxon>Ascomycota</taxon>
        <taxon>Pezizomycotina</taxon>
        <taxon>Dothideomycetes</taxon>
        <taxon>Pleosporomycetidae</taxon>
        <taxon>Pleosporales</taxon>
        <taxon>Massarineae</taxon>
        <taxon>Periconiaceae</taxon>
        <taxon>Periconia</taxon>
    </lineage>
</organism>
<evidence type="ECO:0000256" key="1">
    <source>
        <dbReference type="SAM" id="MobiDB-lite"/>
    </source>
</evidence>
<protein>
    <submittedName>
        <fullName evidence="2">Uncharacterized protein</fullName>
    </submittedName>
</protein>
<name>A0A2V1D9M5_9PLEO</name>
<dbReference type="STRING" id="97972.A0A2V1D9M5"/>
<feature type="region of interest" description="Disordered" evidence="1">
    <location>
        <begin position="165"/>
        <end position="184"/>
    </location>
</feature>
<dbReference type="EMBL" id="KZ805521">
    <property type="protein sequence ID" value="PVH94772.1"/>
    <property type="molecule type" value="Genomic_DNA"/>
</dbReference>